<dbReference type="Gene3D" id="3.55.50.30">
    <property type="match status" value="1"/>
</dbReference>
<organism evidence="3 4">
    <name type="scientific">Pedobacter segetis</name>
    <dbReference type="NCBI Taxonomy" id="2793069"/>
    <lineage>
        <taxon>Bacteria</taxon>
        <taxon>Pseudomonadati</taxon>
        <taxon>Bacteroidota</taxon>
        <taxon>Sphingobacteriia</taxon>
        <taxon>Sphingobacteriales</taxon>
        <taxon>Sphingobacteriaceae</taxon>
        <taxon>Pedobacter</taxon>
    </lineage>
</organism>
<keyword evidence="4" id="KW-1185">Reference proteome</keyword>
<evidence type="ECO:0000313" key="4">
    <source>
        <dbReference type="Proteomes" id="UP000660024"/>
    </source>
</evidence>
<evidence type="ECO:0000259" key="1">
    <source>
        <dbReference type="Pfam" id="PF04773"/>
    </source>
</evidence>
<dbReference type="Pfam" id="PF16344">
    <property type="entry name" value="FecR_C"/>
    <property type="match status" value="1"/>
</dbReference>
<dbReference type="InterPro" id="IPR006860">
    <property type="entry name" value="FecR"/>
</dbReference>
<dbReference type="Pfam" id="PF04773">
    <property type="entry name" value="FecR"/>
    <property type="match status" value="1"/>
</dbReference>
<dbReference type="PIRSF" id="PIRSF018266">
    <property type="entry name" value="FecR"/>
    <property type="match status" value="1"/>
</dbReference>
<dbReference type="EMBL" id="JAEHFY010000005">
    <property type="protein sequence ID" value="MBK0382131.1"/>
    <property type="molecule type" value="Genomic_DNA"/>
</dbReference>
<name>A0ABS1BH73_9SPHI</name>
<gene>
    <name evidence="3" type="ORF">I5M32_04090</name>
</gene>
<evidence type="ECO:0000313" key="3">
    <source>
        <dbReference type="EMBL" id="MBK0382131.1"/>
    </source>
</evidence>
<proteinExistence type="predicted"/>
<dbReference type="InterPro" id="IPR032508">
    <property type="entry name" value="FecR_C"/>
</dbReference>
<evidence type="ECO:0000259" key="2">
    <source>
        <dbReference type="Pfam" id="PF16344"/>
    </source>
</evidence>
<protein>
    <submittedName>
        <fullName evidence="3">FecR domain-containing protein</fullName>
    </submittedName>
</protein>
<dbReference type="RefSeq" id="WP_200584918.1">
    <property type="nucleotide sequence ID" value="NZ_JAEHFY010000005.1"/>
</dbReference>
<dbReference type="PANTHER" id="PTHR30273">
    <property type="entry name" value="PERIPLASMIC SIGNAL SENSOR AND SIGMA FACTOR ACTIVATOR FECR-RELATED"/>
    <property type="match status" value="1"/>
</dbReference>
<feature type="domain" description="FecR protein" evidence="1">
    <location>
        <begin position="82"/>
        <end position="172"/>
    </location>
</feature>
<dbReference type="PANTHER" id="PTHR30273:SF2">
    <property type="entry name" value="PROTEIN FECR"/>
    <property type="match status" value="1"/>
</dbReference>
<reference evidence="3 4" key="1">
    <citation type="submission" date="2020-12" db="EMBL/GenBank/DDBJ databases">
        <title>Bacterial novel species Pedobacter sp. SD-b isolated from soil.</title>
        <authorList>
            <person name="Jung H.-Y."/>
        </authorList>
    </citation>
    <scope>NUCLEOTIDE SEQUENCE [LARGE SCALE GENOMIC DNA]</scope>
    <source>
        <strain evidence="3 4">SD-b</strain>
    </source>
</reference>
<accession>A0ABS1BH73</accession>
<dbReference type="Gene3D" id="2.60.120.1440">
    <property type="match status" value="1"/>
</dbReference>
<dbReference type="InterPro" id="IPR012373">
    <property type="entry name" value="Ferrdict_sens_TM"/>
</dbReference>
<dbReference type="Proteomes" id="UP000660024">
    <property type="component" value="Unassembled WGS sequence"/>
</dbReference>
<comment type="caution">
    <text evidence="3">The sequence shown here is derived from an EMBL/GenBank/DDBJ whole genome shotgun (WGS) entry which is preliminary data.</text>
</comment>
<sequence length="288" mass="32202">MDSLNDKDFNQDPLDLIKKLKPMESRKSKQEVWAELELMLQKPAKKTGNVISIFAKKWQIAASIVLLVAACFLGTKFYSKTVKASPGKQEIAVLPDGSTVHLNSKSEIAYNPIWWAYNREVHLTGEAFFKVQKGKKFTVISPIGTTTVVGTSFNIFARDNDYEVTCLTGKVKVVSLKTNEKVLITPNQMVKFSNTGNIQLNLAVNAKLATAWAFGKFVFTQVPIDKVLREISLRYGVVIKDLSNSKELYTGDFNKEKNIELALNLVCKPFGLEYKKLPSGAYLIQKAP</sequence>
<feature type="domain" description="Protein FecR C-terminal" evidence="2">
    <location>
        <begin position="216"/>
        <end position="275"/>
    </location>
</feature>